<proteinExistence type="predicted"/>
<gene>
    <name evidence="1" type="ORF">Thimo_0793</name>
</gene>
<sequence>MSTPTSTTSGATTLFCCDDERRRALRDSAVDLNGIDYLEVLDGALPDDDPLRQRTLLVTFVRPLGGAVPGGARVRITGGERVRDPAVSWVSPATPLPAELDAPEEAAVRALVAALPAPDRVLVVRCAQAGDYSPYRLRLVHPGDGESVPSGLDPRLRELEFRFKAECPSELDCATPLVCPEEAAAPPAIDYLARDYPALRRLLLDRLALLVPGWRERSAADLGVTLAELLAYVGDQLAYQQDAIATEAYLDTARLRTSLRRHALLVDYPIHEGANARTWVQLQVAADAVPLGRAGTRFLTRVANRPARLAPGSREAREALSGAPVVFEPMHEALLYRAHNEIPLYTWGAARCWLPAGATAATLLGHLPTLAPGDPLLFEEVKGPLSGAGEDADRAHRHVVRLTEVRCWAPDDAAQPLADPLTGVEITEVGWAEADALPFPLCLSSIADAAHGRLPVVDVSVARGNLVLADHGLSVADDEDLGQVPAAHLAYPVARAGEPCATLAPEVIPPRFNPALGRAPLTFVGTLTKVSWRAGRRVVEQVPFDPEAPAAAALAPAPRDALPAIKVESQRDDEPAQRWTVRRDLLASGPDATHFVVEVEHDGRARLRFGDGRYGRRPSSGARFRASYRVGQGRAGNVGADTIAHLIGDDARITGVRNPLPASGGADPEDAASIRRRAPQAFRRQQRAVTIEDYAALAEAQPGVQRAAATLRWTGSWHTACVAVDRLGGGRLDEAFAARLLADLERYRMAGHDVAVDEPLYVSLAVDLQVCVASGYLRAQVRAGLLDALGSRRLPDGRLGLFHPDRLTFGDTLYLSGIYAAARAVAGVASVQATRFERQGSPDQRFLAEGLMRFTRLEIPRLDNDPSYPEHGVLRLDLYGGQ</sequence>
<dbReference type="EMBL" id="CP003051">
    <property type="protein sequence ID" value="AGA89632.1"/>
    <property type="molecule type" value="Genomic_DNA"/>
</dbReference>
<protein>
    <submittedName>
        <fullName evidence="1">Putative phage Mu protein gp47-like protein</fullName>
    </submittedName>
</protein>
<dbReference type="AlphaFoldDB" id="L0GUY2"/>
<dbReference type="eggNOG" id="COG3299">
    <property type="taxonomic scope" value="Bacteria"/>
</dbReference>
<dbReference type="InterPro" id="IPR011749">
    <property type="entry name" value="CHP02243"/>
</dbReference>
<accession>L0GUY2</accession>
<organism evidence="1 2">
    <name type="scientific">Thioflavicoccus mobilis 8321</name>
    <dbReference type="NCBI Taxonomy" id="765912"/>
    <lineage>
        <taxon>Bacteria</taxon>
        <taxon>Pseudomonadati</taxon>
        <taxon>Pseudomonadota</taxon>
        <taxon>Gammaproteobacteria</taxon>
        <taxon>Chromatiales</taxon>
        <taxon>Chromatiaceae</taxon>
        <taxon>Thioflavicoccus</taxon>
    </lineage>
</organism>
<dbReference type="NCBIfam" id="TIGR02243">
    <property type="entry name" value="putative baseplate assembly protein"/>
    <property type="match status" value="1"/>
</dbReference>
<dbReference type="RefSeq" id="WP_015279779.1">
    <property type="nucleotide sequence ID" value="NC_019940.1"/>
</dbReference>
<keyword evidence="2" id="KW-1185">Reference proteome</keyword>
<dbReference type="KEGG" id="tmb:Thimo_0793"/>
<name>L0GUY2_9GAMM</name>
<dbReference type="HOGENOM" id="CLU_008328_0_0_6"/>
<dbReference type="Proteomes" id="UP000010816">
    <property type="component" value="Chromosome"/>
</dbReference>
<dbReference type="STRING" id="765912.Thimo_0793"/>
<dbReference type="PATRIC" id="fig|765912.4.peg.779"/>
<evidence type="ECO:0000313" key="2">
    <source>
        <dbReference type="Proteomes" id="UP000010816"/>
    </source>
</evidence>
<evidence type="ECO:0000313" key="1">
    <source>
        <dbReference type="EMBL" id="AGA89632.1"/>
    </source>
</evidence>
<reference evidence="1 2" key="1">
    <citation type="submission" date="2011-09" db="EMBL/GenBank/DDBJ databases">
        <title>Complete sequence of chromosome of Thioflavicoccus mobilis 8321.</title>
        <authorList>
            <consortium name="US DOE Joint Genome Institute"/>
            <person name="Lucas S."/>
            <person name="Han J."/>
            <person name="Lapidus A."/>
            <person name="Cheng J.-F."/>
            <person name="Goodwin L."/>
            <person name="Pitluck S."/>
            <person name="Peters L."/>
            <person name="Ovchinnikova G."/>
            <person name="Lu M."/>
            <person name="Detter J.C."/>
            <person name="Han C."/>
            <person name="Tapia R."/>
            <person name="Land M."/>
            <person name="Hauser L."/>
            <person name="Kyrpides N."/>
            <person name="Ivanova N."/>
            <person name="Pagani I."/>
            <person name="Vogl K."/>
            <person name="Liu Z."/>
            <person name="Imhoff J."/>
            <person name="Thiel V."/>
            <person name="Frigaard N.-U."/>
            <person name="Bryant D."/>
            <person name="Woyke T."/>
        </authorList>
    </citation>
    <scope>NUCLEOTIDE SEQUENCE [LARGE SCALE GENOMIC DNA]</scope>
    <source>
        <strain evidence="1 2">8321</strain>
    </source>
</reference>
<dbReference type="OrthoDB" id="9796131at2"/>